<dbReference type="InterPro" id="IPR006311">
    <property type="entry name" value="TAT_signal"/>
</dbReference>
<feature type="signal peptide" evidence="2">
    <location>
        <begin position="1"/>
        <end position="29"/>
    </location>
</feature>
<accession>A0A6G4WSA1</accession>
<protein>
    <recommendedName>
        <fullName evidence="3">DUF6801 domain-containing protein</fullName>
    </recommendedName>
</protein>
<feature type="region of interest" description="Disordered" evidence="1">
    <location>
        <begin position="363"/>
        <end position="382"/>
    </location>
</feature>
<sequence length="408" mass="40621">MGAHGTRSRVRSALAAAAATGLAAGMLSAAGAGVAAAEPAELHQEYSCTFPLIGGQPITIDISVDLPSVVEVGETVPPFDIAAVSTVPKAAADGMVLVGGKTLEGTAIADVTVDSPQGGLDVKVPNDIEKTDIPNPTRDFEVNASGKSPQLQFGQPGEGKIHVNGIRMTDMQVRDANGEMIVFPGFPDGPFDADCKMTSSDTLLHSFTIKDGGGTDPSDPPDPGTDPADPSDPSDPTDPGPDPTDPGGDPTDPGSSTGNQDLNTSVKPDGQGGALTMTQAGDTVRMSPVTEGQGGNSTGDLQTVTVSDSRDGTSGWSLTGKATDFSGADTISAENLSWAPACTAAPGSAGSCVPGTDGVVGTEGATLATSPDGEDSGGEFTVGAGLDLEVPADAAPGDYASVLTLTLT</sequence>
<feature type="region of interest" description="Disordered" evidence="1">
    <location>
        <begin position="206"/>
        <end position="324"/>
    </location>
</feature>
<dbReference type="Proteomes" id="UP000477722">
    <property type="component" value="Unassembled WGS sequence"/>
</dbReference>
<organism evidence="4 5">
    <name type="scientific">Streptomyces boncukensis</name>
    <dbReference type="NCBI Taxonomy" id="2711219"/>
    <lineage>
        <taxon>Bacteria</taxon>
        <taxon>Bacillati</taxon>
        <taxon>Actinomycetota</taxon>
        <taxon>Actinomycetes</taxon>
        <taxon>Kitasatosporales</taxon>
        <taxon>Streptomycetaceae</taxon>
        <taxon>Streptomyces</taxon>
    </lineage>
</organism>
<evidence type="ECO:0000313" key="5">
    <source>
        <dbReference type="Proteomes" id="UP000477722"/>
    </source>
</evidence>
<dbReference type="AlphaFoldDB" id="A0A6G4WSA1"/>
<dbReference type="InterPro" id="IPR046542">
    <property type="entry name" value="DUF6801"/>
</dbReference>
<evidence type="ECO:0000313" key="4">
    <source>
        <dbReference type="EMBL" id="NGO67722.1"/>
    </source>
</evidence>
<comment type="caution">
    <text evidence="4">The sequence shown here is derived from an EMBL/GenBank/DDBJ whole genome shotgun (WGS) entry which is preliminary data.</text>
</comment>
<dbReference type="Pfam" id="PF20611">
    <property type="entry name" value="DUF6801"/>
    <property type="match status" value="1"/>
</dbReference>
<gene>
    <name evidence="4" type="ORF">G5C65_05000</name>
</gene>
<dbReference type="PROSITE" id="PS51318">
    <property type="entry name" value="TAT"/>
    <property type="match status" value="1"/>
</dbReference>
<feature type="compositionally biased region" description="Low complexity" evidence="1">
    <location>
        <begin position="245"/>
        <end position="258"/>
    </location>
</feature>
<evidence type="ECO:0000259" key="3">
    <source>
        <dbReference type="Pfam" id="PF20611"/>
    </source>
</evidence>
<dbReference type="RefSeq" id="WP_165297380.1">
    <property type="nucleotide sequence ID" value="NZ_JAAKZZ010000029.1"/>
</dbReference>
<feature type="chain" id="PRO_5039275803" description="DUF6801 domain-containing protein" evidence="2">
    <location>
        <begin position="30"/>
        <end position="408"/>
    </location>
</feature>
<name>A0A6G4WSA1_9ACTN</name>
<reference evidence="4 5" key="1">
    <citation type="submission" date="2020-02" db="EMBL/GenBank/DDBJ databases">
        <title>Whole-genome analyses of novel actinobacteria.</title>
        <authorList>
            <person name="Sahin N."/>
            <person name="Tatar D."/>
        </authorList>
    </citation>
    <scope>NUCLEOTIDE SEQUENCE [LARGE SCALE GENOMIC DNA]</scope>
    <source>
        <strain evidence="4 5">SB3404</strain>
    </source>
</reference>
<evidence type="ECO:0000256" key="2">
    <source>
        <dbReference type="SAM" id="SignalP"/>
    </source>
</evidence>
<keyword evidence="2" id="KW-0732">Signal</keyword>
<feature type="domain" description="DUF6801" evidence="3">
    <location>
        <begin position="45"/>
        <end position="182"/>
    </location>
</feature>
<keyword evidence="5" id="KW-1185">Reference proteome</keyword>
<feature type="compositionally biased region" description="Polar residues" evidence="1">
    <location>
        <begin position="298"/>
        <end position="317"/>
    </location>
</feature>
<dbReference type="EMBL" id="JAAKZZ010000029">
    <property type="protein sequence ID" value="NGO67722.1"/>
    <property type="molecule type" value="Genomic_DNA"/>
</dbReference>
<evidence type="ECO:0000256" key="1">
    <source>
        <dbReference type="SAM" id="MobiDB-lite"/>
    </source>
</evidence>
<proteinExistence type="predicted"/>